<gene>
    <name evidence="11" type="ORF">HPB51_021023</name>
</gene>
<feature type="region of interest" description="Disordered" evidence="8">
    <location>
        <begin position="243"/>
        <end position="271"/>
    </location>
</feature>
<feature type="region of interest" description="Disordered" evidence="8">
    <location>
        <begin position="293"/>
        <end position="323"/>
    </location>
</feature>
<keyword evidence="4" id="KW-0106">Calcium</keyword>
<evidence type="ECO:0000256" key="8">
    <source>
        <dbReference type="SAM" id="MobiDB-lite"/>
    </source>
</evidence>
<comment type="caution">
    <text evidence="11">The sequence shown here is derived from an EMBL/GenBank/DDBJ whole genome shotgun (WGS) entry which is preliminary data.</text>
</comment>
<name>A0A9J6DC42_RHIMP</name>
<evidence type="ECO:0000256" key="1">
    <source>
        <dbReference type="ARBA" id="ARBA00004141"/>
    </source>
</evidence>
<keyword evidence="4" id="KW-0406">Ion transport</keyword>
<feature type="transmembrane region" description="Helical" evidence="9">
    <location>
        <begin position="414"/>
        <end position="432"/>
    </location>
</feature>
<dbReference type="PANTHER" id="PTHR12266">
    <property type="entry name" value="NA+/CA2+ K+ INDEPENDENT EXCHANGER"/>
    <property type="match status" value="1"/>
</dbReference>
<evidence type="ECO:0000259" key="10">
    <source>
        <dbReference type="Pfam" id="PF01699"/>
    </source>
</evidence>
<evidence type="ECO:0000256" key="2">
    <source>
        <dbReference type="ARBA" id="ARBA00022448"/>
    </source>
</evidence>
<feature type="transmembrane region" description="Helical" evidence="9">
    <location>
        <begin position="444"/>
        <end position="461"/>
    </location>
</feature>
<dbReference type="GO" id="GO:0005432">
    <property type="term" value="F:calcium:sodium antiporter activity"/>
    <property type="evidence" value="ECO:0007669"/>
    <property type="project" value="TreeGrafter"/>
</dbReference>
<evidence type="ECO:0000313" key="11">
    <source>
        <dbReference type="EMBL" id="KAH8019701.1"/>
    </source>
</evidence>
<dbReference type="InterPro" id="IPR004837">
    <property type="entry name" value="NaCa_Exmemb"/>
</dbReference>
<dbReference type="OrthoDB" id="407410at2759"/>
<dbReference type="PANTHER" id="PTHR12266:SF0">
    <property type="entry name" value="MITOCHONDRIAL SODIUM_CALCIUM EXCHANGER PROTEIN"/>
    <property type="match status" value="1"/>
</dbReference>
<feature type="transmembrane region" description="Helical" evidence="9">
    <location>
        <begin position="123"/>
        <end position="144"/>
    </location>
</feature>
<dbReference type="Pfam" id="PF01699">
    <property type="entry name" value="Na_Ca_ex"/>
    <property type="match status" value="2"/>
</dbReference>
<reference evidence="11" key="2">
    <citation type="submission" date="2021-09" db="EMBL/GenBank/DDBJ databases">
        <authorList>
            <person name="Jia N."/>
            <person name="Wang J."/>
            <person name="Shi W."/>
            <person name="Du L."/>
            <person name="Sun Y."/>
            <person name="Zhan W."/>
            <person name="Jiang J."/>
            <person name="Wang Q."/>
            <person name="Zhang B."/>
            <person name="Ji P."/>
            <person name="Sakyi L.B."/>
            <person name="Cui X."/>
            <person name="Yuan T."/>
            <person name="Jiang B."/>
            <person name="Yang W."/>
            <person name="Lam T.T.-Y."/>
            <person name="Chang Q."/>
            <person name="Ding S."/>
            <person name="Wang X."/>
            <person name="Zhu J."/>
            <person name="Ruan X."/>
            <person name="Zhao L."/>
            <person name="Wei J."/>
            <person name="Que T."/>
            <person name="Du C."/>
            <person name="Cheng J."/>
            <person name="Dai P."/>
            <person name="Han X."/>
            <person name="Huang E."/>
            <person name="Gao Y."/>
            <person name="Liu J."/>
            <person name="Shao H."/>
            <person name="Ye R."/>
            <person name="Li L."/>
            <person name="Wei W."/>
            <person name="Wang X."/>
            <person name="Wang C."/>
            <person name="Huo Q."/>
            <person name="Li W."/>
            <person name="Guo W."/>
            <person name="Chen H."/>
            <person name="Chen S."/>
            <person name="Zhou L."/>
            <person name="Zhou L."/>
            <person name="Ni X."/>
            <person name="Tian J."/>
            <person name="Zhou Y."/>
            <person name="Sheng Y."/>
            <person name="Liu T."/>
            <person name="Pan Y."/>
            <person name="Xia L."/>
            <person name="Li J."/>
            <person name="Zhao F."/>
            <person name="Cao W."/>
        </authorList>
    </citation>
    <scope>NUCLEOTIDE SEQUENCE</scope>
    <source>
        <strain evidence="11">Rmic-2018</strain>
        <tissue evidence="11">Larvae</tissue>
    </source>
</reference>
<dbReference type="EMBL" id="JABSTU010000010">
    <property type="protein sequence ID" value="KAH8019701.1"/>
    <property type="molecule type" value="Genomic_DNA"/>
</dbReference>
<protein>
    <recommendedName>
        <fullName evidence="10">Sodium/calcium exchanger membrane region domain-containing protein</fullName>
    </recommendedName>
</protein>
<keyword evidence="3" id="KW-0050">Antiport</keyword>
<dbReference type="OMA" id="MRIMACD"/>
<feature type="transmembrane region" description="Helical" evidence="9">
    <location>
        <begin position="510"/>
        <end position="531"/>
    </location>
</feature>
<feature type="transmembrane region" description="Helical" evidence="9">
    <location>
        <begin position="385"/>
        <end position="402"/>
    </location>
</feature>
<dbReference type="Gene3D" id="1.20.1420.30">
    <property type="entry name" value="NCX, central ion-binding region"/>
    <property type="match status" value="2"/>
</dbReference>
<evidence type="ECO:0000256" key="7">
    <source>
        <dbReference type="ARBA" id="ARBA00023136"/>
    </source>
</evidence>
<organism evidence="11 12">
    <name type="scientific">Rhipicephalus microplus</name>
    <name type="common">Cattle tick</name>
    <name type="synonym">Boophilus microplus</name>
    <dbReference type="NCBI Taxonomy" id="6941"/>
    <lineage>
        <taxon>Eukaryota</taxon>
        <taxon>Metazoa</taxon>
        <taxon>Ecdysozoa</taxon>
        <taxon>Arthropoda</taxon>
        <taxon>Chelicerata</taxon>
        <taxon>Arachnida</taxon>
        <taxon>Acari</taxon>
        <taxon>Parasitiformes</taxon>
        <taxon>Ixodida</taxon>
        <taxon>Ixodoidea</taxon>
        <taxon>Ixodidae</taxon>
        <taxon>Rhipicephalinae</taxon>
        <taxon>Rhipicephalus</taxon>
        <taxon>Boophilus</taxon>
    </lineage>
</organism>
<feature type="compositionally biased region" description="Basic residues" evidence="8">
    <location>
        <begin position="261"/>
        <end position="271"/>
    </location>
</feature>
<evidence type="ECO:0000313" key="12">
    <source>
        <dbReference type="Proteomes" id="UP000821866"/>
    </source>
</evidence>
<accession>A0A9J6DC42</accession>
<comment type="subcellular location">
    <subcellularLocation>
        <location evidence="1">Membrane</location>
        <topology evidence="1">Multi-pass membrane protein</topology>
    </subcellularLocation>
</comment>
<feature type="transmembrane region" description="Helical" evidence="9">
    <location>
        <begin position="580"/>
        <end position="599"/>
    </location>
</feature>
<reference evidence="11" key="1">
    <citation type="journal article" date="2020" name="Cell">
        <title>Large-Scale Comparative Analyses of Tick Genomes Elucidate Their Genetic Diversity and Vector Capacities.</title>
        <authorList>
            <consortium name="Tick Genome and Microbiome Consortium (TIGMIC)"/>
            <person name="Jia N."/>
            <person name="Wang J."/>
            <person name="Shi W."/>
            <person name="Du L."/>
            <person name="Sun Y."/>
            <person name="Zhan W."/>
            <person name="Jiang J.F."/>
            <person name="Wang Q."/>
            <person name="Zhang B."/>
            <person name="Ji P."/>
            <person name="Bell-Sakyi L."/>
            <person name="Cui X.M."/>
            <person name="Yuan T.T."/>
            <person name="Jiang B.G."/>
            <person name="Yang W.F."/>
            <person name="Lam T.T."/>
            <person name="Chang Q.C."/>
            <person name="Ding S.J."/>
            <person name="Wang X.J."/>
            <person name="Zhu J.G."/>
            <person name="Ruan X.D."/>
            <person name="Zhao L."/>
            <person name="Wei J.T."/>
            <person name="Ye R.Z."/>
            <person name="Que T.C."/>
            <person name="Du C.H."/>
            <person name="Zhou Y.H."/>
            <person name="Cheng J.X."/>
            <person name="Dai P.F."/>
            <person name="Guo W.B."/>
            <person name="Han X.H."/>
            <person name="Huang E.J."/>
            <person name="Li L.F."/>
            <person name="Wei W."/>
            <person name="Gao Y.C."/>
            <person name="Liu J.Z."/>
            <person name="Shao H.Z."/>
            <person name="Wang X."/>
            <person name="Wang C.C."/>
            <person name="Yang T.C."/>
            <person name="Huo Q.B."/>
            <person name="Li W."/>
            <person name="Chen H.Y."/>
            <person name="Chen S.E."/>
            <person name="Zhou L.G."/>
            <person name="Ni X.B."/>
            <person name="Tian J.H."/>
            <person name="Sheng Y."/>
            <person name="Liu T."/>
            <person name="Pan Y.S."/>
            <person name="Xia L.Y."/>
            <person name="Li J."/>
            <person name="Zhao F."/>
            <person name="Cao W.C."/>
        </authorList>
    </citation>
    <scope>NUCLEOTIDE SEQUENCE</scope>
    <source>
        <strain evidence="11">Rmic-2018</strain>
    </source>
</reference>
<evidence type="ECO:0000256" key="6">
    <source>
        <dbReference type="ARBA" id="ARBA00022989"/>
    </source>
</evidence>
<dbReference type="GO" id="GO:0006874">
    <property type="term" value="P:intracellular calcium ion homeostasis"/>
    <property type="evidence" value="ECO:0007669"/>
    <property type="project" value="TreeGrafter"/>
</dbReference>
<keyword evidence="6 9" id="KW-1133">Transmembrane helix</keyword>
<keyword evidence="5 9" id="KW-0812">Transmembrane</keyword>
<sequence length="604" mass="65343">MAVCERVHNLNTTALQCAFVRNTADCHADESWFEYTTFAYCGPLAPYLPIGAEVLWIALLFLVLGMTADDFLCPALVVMSRTLRLSESVAGVTLLAFGNGAPDIISSLAGIEQSRPALVIGELLGAGMFVTAVVAGTVFLLCRFELEPDSFLRDTVFYLAASFWTFYLFYDGGVTLGQAVGYLGLYCAYIVVVLAAHFWKQAHPEEVPSLSDSAAKVVLEVPVEYQTTSHLLMPPVSPEWVQERRSSVSSTASNGSVGDARRRRSSTGSLHRHHEHAIAAFMQASHEASMERRISQCSQPPLEPAVTSEKTPLLGGTESSAGGQEMRPWAEFLSQLVPWDPEEWVERGVAGKIYDIVTFPVRFVLVLTVPVVDYENAKNNWCRPLNALHCVTSPLFVVVVLGRADDYVADKIPSWVLALLIGGIAAMLVWFSSSFESAPCYHSAFGYAGFILSVLWIYGVANTLLDLLRTLGLVAGVSDAILGLTVLAWGNSLGDFVTNVAVARQGYPSMAMAACFGGPLLNLLMGVGLPYTVELAPLGFSTRLPLELTPLVSTLYGGVVASLLLSLYATLFCRYQSSRLHGASLLALYALFLAAAVTVETTYV</sequence>
<keyword evidence="2" id="KW-0813">Transport</keyword>
<dbReference type="VEuPathDB" id="VectorBase:LOC119175801"/>
<evidence type="ECO:0000256" key="9">
    <source>
        <dbReference type="SAM" id="Phobius"/>
    </source>
</evidence>
<feature type="transmembrane region" description="Helical" evidence="9">
    <location>
        <begin position="89"/>
        <end position="111"/>
    </location>
</feature>
<keyword evidence="7 9" id="KW-0472">Membrane</keyword>
<feature type="transmembrane region" description="Helical" evidence="9">
    <location>
        <begin position="551"/>
        <end position="573"/>
    </location>
</feature>
<feature type="domain" description="Sodium/calcium exchanger membrane region" evidence="10">
    <location>
        <begin position="446"/>
        <end position="596"/>
    </location>
</feature>
<dbReference type="AlphaFoldDB" id="A0A9J6DC42"/>
<dbReference type="InterPro" id="IPR044880">
    <property type="entry name" value="NCX_ion-bd_dom_sf"/>
</dbReference>
<dbReference type="InterPro" id="IPR051359">
    <property type="entry name" value="CaCA_antiporter"/>
</dbReference>
<feature type="domain" description="Sodium/calcium exchanger membrane region" evidence="10">
    <location>
        <begin position="55"/>
        <end position="194"/>
    </location>
</feature>
<keyword evidence="4" id="KW-0109">Calcium transport</keyword>
<feature type="transmembrane region" description="Helical" evidence="9">
    <location>
        <begin position="54"/>
        <end position="77"/>
    </location>
</feature>
<evidence type="ECO:0000256" key="3">
    <source>
        <dbReference type="ARBA" id="ARBA00022449"/>
    </source>
</evidence>
<proteinExistence type="predicted"/>
<keyword evidence="12" id="KW-1185">Reference proteome</keyword>
<dbReference type="GO" id="GO:0016020">
    <property type="term" value="C:membrane"/>
    <property type="evidence" value="ECO:0007669"/>
    <property type="project" value="UniProtKB-SubCell"/>
</dbReference>
<evidence type="ECO:0000256" key="5">
    <source>
        <dbReference type="ARBA" id="ARBA00022692"/>
    </source>
</evidence>
<dbReference type="Proteomes" id="UP000821866">
    <property type="component" value="Chromosome 8"/>
</dbReference>
<feature type="compositionally biased region" description="Low complexity" evidence="8">
    <location>
        <begin position="247"/>
        <end position="258"/>
    </location>
</feature>
<evidence type="ECO:0000256" key="4">
    <source>
        <dbReference type="ARBA" id="ARBA00022568"/>
    </source>
</evidence>
<feature type="transmembrane region" description="Helical" evidence="9">
    <location>
        <begin position="176"/>
        <end position="199"/>
    </location>
</feature>